<dbReference type="InterPro" id="IPR023346">
    <property type="entry name" value="Lysozyme-like_dom_sf"/>
</dbReference>
<dbReference type="PANTHER" id="PTHR37423">
    <property type="entry name" value="SOLUBLE LYTIC MUREIN TRANSGLYCOSYLASE-RELATED"/>
    <property type="match status" value="1"/>
</dbReference>
<dbReference type="eggNOG" id="COG2911">
    <property type="taxonomic scope" value="Bacteria"/>
</dbReference>
<proteinExistence type="inferred from homology"/>
<feature type="domain" description="Transglycosylase SLT" evidence="3">
    <location>
        <begin position="453"/>
        <end position="549"/>
    </location>
</feature>
<evidence type="ECO:0000259" key="3">
    <source>
        <dbReference type="Pfam" id="PF01464"/>
    </source>
</evidence>
<dbReference type="eggNOG" id="COG0741">
    <property type="taxonomic scope" value="Bacteria"/>
</dbReference>
<dbReference type="SUPFAM" id="SSF53955">
    <property type="entry name" value="Lysozyme-like"/>
    <property type="match status" value="1"/>
</dbReference>
<dbReference type="Gene3D" id="1.10.530.10">
    <property type="match status" value="1"/>
</dbReference>
<dbReference type="RefSeq" id="WP_021814912.1">
    <property type="nucleotide sequence ID" value="NZ_AUSW01000034.1"/>
</dbReference>
<protein>
    <recommendedName>
        <fullName evidence="3">Transglycosylase SLT domain-containing protein</fullName>
    </recommendedName>
</protein>
<dbReference type="eggNOG" id="COG1196">
    <property type="taxonomic scope" value="Bacteria"/>
</dbReference>
<evidence type="ECO:0000313" key="5">
    <source>
        <dbReference type="Proteomes" id="UP000016761"/>
    </source>
</evidence>
<evidence type="ECO:0000256" key="1">
    <source>
        <dbReference type="ARBA" id="ARBA00007734"/>
    </source>
</evidence>
<dbReference type="STRING" id="1354303.M917_2289"/>
<comment type="similarity">
    <text evidence="1">Belongs to the transglycosylase Slt family.</text>
</comment>
<dbReference type="EMBL" id="AUSW01000034">
    <property type="protein sequence ID" value="ERL54943.1"/>
    <property type="molecule type" value="Genomic_DNA"/>
</dbReference>
<dbReference type="AlphaFoldDB" id="U4T8X9"/>
<comment type="caution">
    <text evidence="4">The sequence shown here is derived from an EMBL/GenBank/DDBJ whole genome shotgun (WGS) entry which is preliminary data.</text>
</comment>
<evidence type="ECO:0000256" key="2">
    <source>
        <dbReference type="SAM" id="MobiDB-lite"/>
    </source>
</evidence>
<dbReference type="Proteomes" id="UP000016761">
    <property type="component" value="Unassembled WGS sequence"/>
</dbReference>
<dbReference type="PANTHER" id="PTHR37423:SF2">
    <property type="entry name" value="MEMBRANE-BOUND LYTIC MUREIN TRANSGLYCOSYLASE C"/>
    <property type="match status" value="1"/>
</dbReference>
<evidence type="ECO:0000313" key="4">
    <source>
        <dbReference type="EMBL" id="ERL54943.1"/>
    </source>
</evidence>
<dbReference type="Pfam" id="PF01464">
    <property type="entry name" value="SLT"/>
    <property type="match status" value="1"/>
</dbReference>
<accession>U4T8X9</accession>
<reference evidence="4 5" key="1">
    <citation type="journal article" date="2013" name="Genome Announc.">
        <title>Draft Genome Sequence of Psychrobacter aquaticus Strain CMS 56T, Isolated from a Cyanobacterial Mat Sample Collected from Water Bodies in the McMurdo Dry Valley Region of Antarctica.</title>
        <authorList>
            <person name="Reddy G.S."/>
            <person name="Ara S."/>
            <person name="Singh A."/>
            <person name="Kumar Pinnaka A."/>
            <person name="Shivaji S."/>
        </authorList>
    </citation>
    <scope>NUCLEOTIDE SEQUENCE [LARGE SCALE GENOMIC DNA]</scope>
    <source>
        <strain evidence="4 5">CMS 56</strain>
    </source>
</reference>
<dbReference type="OrthoDB" id="6174294at2"/>
<dbReference type="CDD" id="cd00254">
    <property type="entry name" value="LT-like"/>
    <property type="match status" value="1"/>
</dbReference>
<sequence>MASTSLGTLTLDLAVRLSEFTDGLTQAERQARDSTNNINSSVTENLGKAALAFGAMAATGVAAAAGALISFTMESAKADAQLSIMANTANTSLKNFQVLSYAAAGLGVEQDALAGILGDVQEKLGEFSATGGGGAADFFEALQNNTKMTDEEIRNLGKTLQGKDGAEAIQLVKDKMDALGATSQEQRFVFESLAGDLGNLMPLFADGGDILNKYGVELEAAGVIKTEAAIEQSRRLTAQTQAVSTQFDGFKTQLAVQMMPVLNNLMGYFVEGKTKGGQFGTTMESVGIIAKTVAAGIVGVAGGIKIIIRLVQAFGEQVANIGITTSNFFDAEGLVAKARVLKQGAIDYVKIGANLGGDIISEVKNMLTATSGMFESSTKPLNGLAGALYATSAATQQYTSGLETNTVEHDANTKAIEAREKALAKAQKTAGTVKLAPNAKALANAEKYDFAGYEAQYGLPQGLMTGIHMQESHGNTQAKGPVTKYGRAKGGFQLIDATAERFKVDNAYNMEQATEGAAKYLSWLYKRFDHDLTKTIAAYNTGEGNVDKNPMSLILSDRWARNKKTGIGQTKEYTKNVLAYMKSATTDTSKLVYDTVTKQAQEAQKLQEETLKRQGSIQVKYATEREKIDLEHTNNMLEIDALYAKDSADHIKYSNAEKGRYDEKRTAKAKSILESYMQDEEKLTYAHNKEIERINTEFVEGDPTRQMLIDLQNGAYQEDLENFRWAAGAKAREQDKMYQSIANSMKANGLASASNGLDSMAQRTMSAEGYAGWRFGQDKDESYKSVNDNYSNRQKDINAKDERGKDYLLPELERFELLELAKQEHMDNMWAMDQEYALKQQTLDEQQSAQRVAIQENAFSAMTSVAGMFFGENSKMHHAAFAMEKAFAVQKALMTVKTTYSNTFDALSAIPLIGPYIAMPGAVAASAIQIAQAAGIGGMAAPSVAGIAHGGLDNVPEEATYLLQKDERVLSPKQNKDLVKFMSEGQKSSAGNITINNNSSAQVTATRGPNGEVTVDMVDKMIEKSFRRIGRANSIESKSVRRGTTAKVNRS</sequence>
<organism evidence="4 5">
    <name type="scientific">Psychrobacter aquaticus CMS 56</name>
    <dbReference type="NCBI Taxonomy" id="1354303"/>
    <lineage>
        <taxon>Bacteria</taxon>
        <taxon>Pseudomonadati</taxon>
        <taxon>Pseudomonadota</taxon>
        <taxon>Gammaproteobacteria</taxon>
        <taxon>Moraxellales</taxon>
        <taxon>Moraxellaceae</taxon>
        <taxon>Psychrobacter</taxon>
    </lineage>
</organism>
<keyword evidence="5" id="KW-1185">Reference proteome</keyword>
<name>U4T8X9_9GAMM</name>
<gene>
    <name evidence="4" type="ORF">M917_2289</name>
</gene>
<dbReference type="PATRIC" id="fig|1354303.4.peg.2255"/>
<dbReference type="InterPro" id="IPR008258">
    <property type="entry name" value="Transglycosylase_SLT_dom_1"/>
</dbReference>
<feature type="region of interest" description="Disordered" evidence="2">
    <location>
        <begin position="1032"/>
        <end position="1051"/>
    </location>
</feature>